<dbReference type="InterPro" id="IPR003673">
    <property type="entry name" value="CoA-Trfase_fam_III"/>
</dbReference>
<reference evidence="3 4" key="1">
    <citation type="journal article" date="2008" name="BMC Genomics">
        <title>The missing link: Bordetella petrii is endowed with both the metabolic versatility of environmental bacteria and virulence traits of pathogenic Bordetellae.</title>
        <authorList>
            <person name="Gross R."/>
            <person name="Guzman C.A."/>
            <person name="Sebaihia M."/>
            <person name="Martins Dos Santos V.A."/>
            <person name="Pieper D.H."/>
            <person name="Koebnik R."/>
            <person name="Lechner M."/>
            <person name="Bartels D."/>
            <person name="Buhrmester J."/>
            <person name="Choudhuri J.V."/>
            <person name="Ebensen T."/>
            <person name="Gaigalat L."/>
            <person name="Herrmann S."/>
            <person name="Khachane A.N."/>
            <person name="Larisch C."/>
            <person name="Link S."/>
            <person name="Linke B."/>
            <person name="Meyer F."/>
            <person name="Mormann S."/>
            <person name="Nakunst D."/>
            <person name="Rueckert C."/>
            <person name="Schneiker-Bekel S."/>
            <person name="Schulze K."/>
            <person name="Vorhoelter F.J."/>
            <person name="Yevsa T."/>
            <person name="Engle J.T."/>
            <person name="Goldman W.E."/>
            <person name="Puehler A."/>
            <person name="Goebel U.B."/>
            <person name="Goesmann A."/>
            <person name="Bloecker H."/>
            <person name="Kaiser O."/>
            <person name="Martinez-Arias R."/>
        </authorList>
    </citation>
    <scope>NUCLEOTIDE SEQUENCE [LARGE SCALE GENOMIC DNA]</scope>
    <source>
        <strain evidence="4">ATCC BAA-461 / DSM 12804 / CCUG 43448 / CIP 107267 / Se-1111R</strain>
    </source>
</reference>
<dbReference type="AlphaFoldDB" id="A9I431"/>
<dbReference type="SUPFAM" id="SSF89796">
    <property type="entry name" value="CoA-transferase family III (CaiB/BaiF)"/>
    <property type="match status" value="1"/>
</dbReference>
<dbReference type="InterPro" id="IPR044855">
    <property type="entry name" value="CoA-Trfase_III_dom3_sf"/>
</dbReference>
<proteinExistence type="predicted"/>
<dbReference type="Proteomes" id="UP000001225">
    <property type="component" value="Chromosome"/>
</dbReference>
<dbReference type="PANTHER" id="PTHR48207">
    <property type="entry name" value="SUCCINATE--HYDROXYMETHYLGLUTARATE COA-TRANSFERASE"/>
    <property type="match status" value="1"/>
</dbReference>
<protein>
    <submittedName>
        <fullName evidence="3">Probable acyl-CoA transferase/carnitine dehydratase</fullName>
        <ecNumber evidence="3">2.8.3.16</ecNumber>
    </submittedName>
</protein>
<gene>
    <name evidence="3" type="ordered locus">Bpet3897</name>
</gene>
<evidence type="ECO:0000313" key="4">
    <source>
        <dbReference type="Proteomes" id="UP000001225"/>
    </source>
</evidence>
<feature type="region of interest" description="Disordered" evidence="2">
    <location>
        <begin position="42"/>
        <end position="62"/>
    </location>
</feature>
<dbReference type="InterPro" id="IPR023606">
    <property type="entry name" value="CoA-Trfase_III_dom_1_sf"/>
</dbReference>
<dbReference type="Pfam" id="PF02515">
    <property type="entry name" value="CoA_transf_3"/>
    <property type="match status" value="1"/>
</dbReference>
<dbReference type="Gene3D" id="3.40.50.10540">
    <property type="entry name" value="Crotonobetainyl-coa:carnitine coa-transferase, domain 1"/>
    <property type="match status" value="1"/>
</dbReference>
<keyword evidence="1 3" id="KW-0808">Transferase</keyword>
<name>A9I431_BORPD</name>
<dbReference type="EMBL" id="AM902716">
    <property type="protein sequence ID" value="CAP44243.1"/>
    <property type="molecule type" value="Genomic_DNA"/>
</dbReference>
<accession>A9I431</accession>
<dbReference type="PANTHER" id="PTHR48207:SF3">
    <property type="entry name" value="SUCCINATE--HYDROXYMETHYLGLUTARATE COA-TRANSFERASE"/>
    <property type="match status" value="1"/>
</dbReference>
<keyword evidence="4" id="KW-1185">Reference proteome</keyword>
<dbReference type="eggNOG" id="COG1804">
    <property type="taxonomic scope" value="Bacteria"/>
</dbReference>
<organism evidence="3 4">
    <name type="scientific">Bordetella petrii (strain ATCC BAA-461 / DSM 12804 / CCUG 43448 / CIP 107267 / Se-1111R)</name>
    <dbReference type="NCBI Taxonomy" id="340100"/>
    <lineage>
        <taxon>Bacteria</taxon>
        <taxon>Pseudomonadati</taxon>
        <taxon>Pseudomonadota</taxon>
        <taxon>Betaproteobacteria</taxon>
        <taxon>Burkholderiales</taxon>
        <taxon>Alcaligenaceae</taxon>
        <taxon>Bordetella</taxon>
    </lineage>
</organism>
<dbReference type="STRING" id="94624.Bpet3897"/>
<evidence type="ECO:0000313" key="3">
    <source>
        <dbReference type="EMBL" id="CAP44243.1"/>
    </source>
</evidence>
<evidence type="ECO:0000256" key="2">
    <source>
        <dbReference type="SAM" id="MobiDB-lite"/>
    </source>
</evidence>
<dbReference type="InterPro" id="IPR050483">
    <property type="entry name" value="CoA-transferase_III_domain"/>
</dbReference>
<sequence>MAGALEGVKVLDLSRVFSGPWAAQMLADFGAEVIKVERPGRGDDVRHQGYPMPGPDGAPTSETSSFVAMNRGKRSLTIDISHPQGQALVRRLAQKADIVIENFKAGDLRRYGLDYSSLSGLNPRLVYCSITGFGQDGPYSHLPGYDPIFQSMSGLMSVTGVPDGEPGAGPVKAGYSVSDLTAGFYAVCAILAALRHRDQISGRGQHIDLALLDAQIAAMSHIGMNYLASGKLPARMGSSSQITAPFRAFACQDGHLMVAVGNDTQFQSFCRVIGLPALAQDPRFDTNPKRAAAQAELSALIEPALLARKVADWNAALEEAKVPCGPIYTMDQVFEDPQVKHRQVLGRMPHPRLGDMPYVRNPIHFSGTPIQAGLPPPMLGEHSAAVLKAELGLDEAEIARLQAEGII</sequence>
<dbReference type="GO" id="GO:0033608">
    <property type="term" value="F:formyl-CoA transferase activity"/>
    <property type="evidence" value="ECO:0007669"/>
    <property type="project" value="UniProtKB-EC"/>
</dbReference>
<evidence type="ECO:0000256" key="1">
    <source>
        <dbReference type="ARBA" id="ARBA00022679"/>
    </source>
</evidence>
<dbReference type="EC" id="2.8.3.16" evidence="3"/>
<dbReference type="KEGG" id="bpt:Bpet3897"/>
<dbReference type="Gene3D" id="3.30.1540.10">
    <property type="entry name" value="formyl-coa transferase, domain 3"/>
    <property type="match status" value="1"/>
</dbReference>